<organism evidence="1">
    <name type="scientific">Arundo donax</name>
    <name type="common">Giant reed</name>
    <name type="synonym">Donax arundinaceus</name>
    <dbReference type="NCBI Taxonomy" id="35708"/>
    <lineage>
        <taxon>Eukaryota</taxon>
        <taxon>Viridiplantae</taxon>
        <taxon>Streptophyta</taxon>
        <taxon>Embryophyta</taxon>
        <taxon>Tracheophyta</taxon>
        <taxon>Spermatophyta</taxon>
        <taxon>Magnoliopsida</taxon>
        <taxon>Liliopsida</taxon>
        <taxon>Poales</taxon>
        <taxon>Poaceae</taxon>
        <taxon>PACMAD clade</taxon>
        <taxon>Arundinoideae</taxon>
        <taxon>Arundineae</taxon>
        <taxon>Arundo</taxon>
    </lineage>
</organism>
<accession>A0A0A9HRS0</accession>
<reference evidence="1" key="2">
    <citation type="journal article" date="2015" name="Data Brief">
        <title>Shoot transcriptome of the giant reed, Arundo donax.</title>
        <authorList>
            <person name="Barrero R.A."/>
            <person name="Guerrero F.D."/>
            <person name="Moolhuijzen P."/>
            <person name="Goolsby J.A."/>
            <person name="Tidwell J."/>
            <person name="Bellgard S.E."/>
            <person name="Bellgard M.I."/>
        </authorList>
    </citation>
    <scope>NUCLEOTIDE SEQUENCE</scope>
    <source>
        <tissue evidence="1">Shoot tissue taken approximately 20 cm above the soil surface</tissue>
    </source>
</reference>
<dbReference type="EMBL" id="GBRH01158459">
    <property type="protein sequence ID" value="JAE39437.1"/>
    <property type="molecule type" value="Transcribed_RNA"/>
</dbReference>
<protein>
    <submittedName>
        <fullName evidence="1">Uncharacterized protein</fullName>
    </submittedName>
</protein>
<name>A0A0A9HRS0_ARUDO</name>
<reference evidence="1" key="1">
    <citation type="submission" date="2014-09" db="EMBL/GenBank/DDBJ databases">
        <authorList>
            <person name="Magalhaes I.L.F."/>
            <person name="Oliveira U."/>
            <person name="Santos F.R."/>
            <person name="Vidigal T.H.D.A."/>
            <person name="Brescovit A.D."/>
            <person name="Santos A.J."/>
        </authorList>
    </citation>
    <scope>NUCLEOTIDE SEQUENCE</scope>
    <source>
        <tissue evidence="1">Shoot tissue taken approximately 20 cm above the soil surface</tissue>
    </source>
</reference>
<sequence>MMHLCVTFYTLQSTATDFTFPRHAMKFSFFIIPMLPSCNITTFRT</sequence>
<dbReference type="AlphaFoldDB" id="A0A0A9HRS0"/>
<evidence type="ECO:0000313" key="1">
    <source>
        <dbReference type="EMBL" id="JAE39437.1"/>
    </source>
</evidence>
<proteinExistence type="predicted"/>